<proteinExistence type="inferred from homology"/>
<feature type="region of interest" description="Disordered" evidence="5">
    <location>
        <begin position="71"/>
        <end position="146"/>
    </location>
</feature>
<dbReference type="RefSeq" id="XP_017698581.2">
    <property type="nucleotide sequence ID" value="XM_017843092.3"/>
</dbReference>
<reference evidence="8" key="1">
    <citation type="journal article" date="2019" name="Nat. Commun.">
        <title>Genome-wide association mapping of date palm fruit traits.</title>
        <authorList>
            <person name="Hazzouri K.M."/>
            <person name="Gros-Balthazard M."/>
            <person name="Flowers J.M."/>
            <person name="Copetti D."/>
            <person name="Lemansour A."/>
            <person name="Lebrun M."/>
            <person name="Masmoudi K."/>
            <person name="Ferrand S."/>
            <person name="Dhar M.I."/>
            <person name="Fresquez Z.A."/>
            <person name="Rosas U."/>
            <person name="Zhang J."/>
            <person name="Talag J."/>
            <person name="Lee S."/>
            <person name="Kudrna D."/>
            <person name="Powell R.F."/>
            <person name="Leitch I.J."/>
            <person name="Krueger R.R."/>
            <person name="Wing R.A."/>
            <person name="Amiri K.M.A."/>
            <person name="Purugganan M.D."/>
        </authorList>
    </citation>
    <scope>NUCLEOTIDE SEQUENCE [LARGE SCALE GENOMIC DNA]</scope>
    <source>
        <strain evidence="8">cv. Khalas</strain>
    </source>
</reference>
<keyword evidence="3 4" id="KW-0539">Nucleus</keyword>
<dbReference type="Pfam" id="PF07897">
    <property type="entry name" value="EAR"/>
    <property type="match status" value="1"/>
</dbReference>
<evidence type="ECO:0000256" key="4">
    <source>
        <dbReference type="RuleBase" id="RU369029"/>
    </source>
</evidence>
<dbReference type="AlphaFoldDB" id="A0A8B7MU87"/>
<feature type="compositionally biased region" description="Low complexity" evidence="5">
    <location>
        <begin position="200"/>
        <end position="224"/>
    </location>
</feature>
<dbReference type="InterPro" id="IPR031307">
    <property type="entry name" value="Ninja_fam"/>
</dbReference>
<evidence type="ECO:0000259" key="6">
    <source>
        <dbReference type="Pfam" id="PF07897"/>
    </source>
</evidence>
<dbReference type="Pfam" id="PF16135">
    <property type="entry name" value="TDBD"/>
    <property type="match status" value="1"/>
</dbReference>
<keyword evidence="8" id="KW-1185">Reference proteome</keyword>
<dbReference type="GeneID" id="103708262"/>
<dbReference type="GO" id="GO:0007165">
    <property type="term" value="P:signal transduction"/>
    <property type="evidence" value="ECO:0007669"/>
    <property type="project" value="InterPro"/>
</dbReference>
<organism evidence="8 9">
    <name type="scientific">Phoenix dactylifera</name>
    <name type="common">Date palm</name>
    <dbReference type="NCBI Taxonomy" id="42345"/>
    <lineage>
        <taxon>Eukaryota</taxon>
        <taxon>Viridiplantae</taxon>
        <taxon>Streptophyta</taxon>
        <taxon>Embryophyta</taxon>
        <taxon>Tracheophyta</taxon>
        <taxon>Spermatophyta</taxon>
        <taxon>Magnoliopsida</taxon>
        <taxon>Liliopsida</taxon>
        <taxon>Arecaceae</taxon>
        <taxon>Coryphoideae</taxon>
        <taxon>Phoeniceae</taxon>
        <taxon>Phoenix</taxon>
    </lineage>
</organism>
<dbReference type="OrthoDB" id="667358at2759"/>
<gene>
    <name evidence="9" type="primary">LOC103708262</name>
</gene>
<evidence type="ECO:0000256" key="5">
    <source>
        <dbReference type="SAM" id="MobiDB-lite"/>
    </source>
</evidence>
<evidence type="ECO:0000259" key="7">
    <source>
        <dbReference type="Pfam" id="PF16135"/>
    </source>
</evidence>
<dbReference type="InterPro" id="IPR032308">
    <property type="entry name" value="TDBD"/>
</dbReference>
<evidence type="ECO:0000313" key="8">
    <source>
        <dbReference type="Proteomes" id="UP000228380"/>
    </source>
</evidence>
<dbReference type="PANTHER" id="PTHR31413">
    <property type="entry name" value="AFP HOMOLOG 2"/>
    <property type="match status" value="1"/>
</dbReference>
<dbReference type="GO" id="GO:0045892">
    <property type="term" value="P:negative regulation of DNA-templated transcription"/>
    <property type="evidence" value="ECO:0007669"/>
    <property type="project" value="TreeGrafter"/>
</dbReference>
<reference evidence="9" key="2">
    <citation type="submission" date="2025-08" db="UniProtKB">
        <authorList>
            <consortium name="RefSeq"/>
        </authorList>
    </citation>
    <scope>IDENTIFICATION</scope>
    <source>
        <tissue evidence="9">Young leaves</tissue>
    </source>
</reference>
<accession>A0A8B7MU87</accession>
<dbReference type="InterPro" id="IPR032310">
    <property type="entry name" value="NLS_NINJA_AFP-like"/>
</dbReference>
<feature type="compositionally biased region" description="Polar residues" evidence="5">
    <location>
        <begin position="89"/>
        <end position="100"/>
    </location>
</feature>
<evidence type="ECO:0000256" key="2">
    <source>
        <dbReference type="ARBA" id="ARBA00006081"/>
    </source>
</evidence>
<name>A0A8B7MU87_PHODC</name>
<sequence>MEKETTEGEIERICSRNESYPRDFLKRFSGNSLAEEQPEATGGDSDEIELSLGLSLGECFCADPKGKKLVRSSSITSFSSSPREPESPVTTAITRTSSLPTETEEVRRKRKELQSLKRMEAKRKRLEKRNSLKQGRRADEEEEGGRSLGAPMVVKVGKFEGGLNGCHGFSGGGHFGGVMNGAAAPPGMRGWAPGSGRMVSQPMSQGSIGSQGSSSSGMSEYESPPMQGFDISGFSSCTEVRSPLTIQSLPENSSHKMAATPPTTIVGKAVGSVGGGEEDPTKKIARRASGMKEMERNMMEEMPCVSTRGDGPNGRRIEGFLYKYKNGEEVRIVCVCHGSFLTPAEFVRHAGGGDVAHPLRHIVVNPSPTAFL</sequence>
<dbReference type="GO" id="GO:0005634">
    <property type="term" value="C:nucleus"/>
    <property type="evidence" value="ECO:0007669"/>
    <property type="project" value="UniProtKB-SubCell"/>
</dbReference>
<comment type="subcellular location">
    <subcellularLocation>
        <location evidence="1 4">Nucleus</location>
    </subcellularLocation>
</comment>
<comment type="function">
    <text evidence="4">Acts as a negative regulator of abscisic acid (ABA) response.</text>
</comment>
<protein>
    <recommendedName>
        <fullName evidence="4">Ninja-family protein</fullName>
    </recommendedName>
    <alternativeName>
        <fullName evidence="4">ABI-binding protein</fullName>
    </alternativeName>
</protein>
<feature type="region of interest" description="Disordered" evidence="5">
    <location>
        <begin position="195"/>
        <end position="224"/>
    </location>
</feature>
<evidence type="ECO:0000256" key="3">
    <source>
        <dbReference type="ARBA" id="ARBA00023242"/>
    </source>
</evidence>
<dbReference type="KEGG" id="pda:103708262"/>
<feature type="domain" description="Tify" evidence="7">
    <location>
        <begin position="331"/>
        <end position="363"/>
    </location>
</feature>
<feature type="domain" description="Ethylene-responsive binding factor-associated repression" evidence="6">
    <location>
        <begin position="43"/>
        <end position="78"/>
    </location>
</feature>
<dbReference type="PANTHER" id="PTHR31413:SF49">
    <property type="entry name" value="NINJA-FAMILY PROTEIN MODD"/>
    <property type="match status" value="1"/>
</dbReference>
<dbReference type="InterPro" id="IPR012463">
    <property type="entry name" value="Ninja_motif"/>
</dbReference>
<comment type="similarity">
    <text evidence="2 4">Belongs to the Ninja family.</text>
</comment>
<evidence type="ECO:0000256" key="1">
    <source>
        <dbReference type="ARBA" id="ARBA00004123"/>
    </source>
</evidence>
<dbReference type="Pfam" id="PF16136">
    <property type="entry name" value="NLS_NINJA_AFP"/>
    <property type="match status" value="1"/>
</dbReference>
<dbReference type="Proteomes" id="UP000228380">
    <property type="component" value="Chromosome 15"/>
</dbReference>
<evidence type="ECO:0000313" key="9">
    <source>
        <dbReference type="RefSeq" id="XP_017698581.2"/>
    </source>
</evidence>
<feature type="compositionally biased region" description="Basic and acidic residues" evidence="5">
    <location>
        <begin position="104"/>
        <end position="119"/>
    </location>
</feature>
<feature type="compositionally biased region" description="Low complexity" evidence="5">
    <location>
        <begin position="72"/>
        <end position="82"/>
    </location>
</feature>